<keyword evidence="3 7" id="KW-0863">Zinc-finger</keyword>
<dbReference type="OrthoDB" id="2306477at2759"/>
<keyword evidence="1" id="KW-0479">Metal-binding</keyword>
<dbReference type="InterPro" id="IPR000210">
    <property type="entry name" value="BTB/POZ_dom"/>
</dbReference>
<dbReference type="InterPro" id="IPR036770">
    <property type="entry name" value="Ankyrin_rpt-contain_sf"/>
</dbReference>
<dbReference type="SMART" id="SM00064">
    <property type="entry name" value="FYVE"/>
    <property type="match status" value="1"/>
</dbReference>
<dbReference type="Gene3D" id="1.25.40.20">
    <property type="entry name" value="Ankyrin repeat-containing domain"/>
    <property type="match status" value="5"/>
</dbReference>
<proteinExistence type="predicted"/>
<evidence type="ECO:0000259" key="8">
    <source>
        <dbReference type="PROSITE" id="PS50097"/>
    </source>
</evidence>
<evidence type="ECO:0000256" key="5">
    <source>
        <dbReference type="ARBA" id="ARBA00023043"/>
    </source>
</evidence>
<keyword evidence="12" id="KW-1185">Reference proteome</keyword>
<name>A0A0N4UFJ5_DRAME</name>
<dbReference type="PROSITE" id="PS50178">
    <property type="entry name" value="ZF_FYVE"/>
    <property type="match status" value="1"/>
</dbReference>
<dbReference type="SMART" id="SM00225">
    <property type="entry name" value="BTB"/>
    <property type="match status" value="1"/>
</dbReference>
<feature type="domain" description="FYVE-type" evidence="9">
    <location>
        <begin position="969"/>
        <end position="1029"/>
    </location>
</feature>
<dbReference type="WBParaSite" id="DME_0000621301-mRNA-1">
    <property type="protein sequence ID" value="DME_0000621301-mRNA-1"/>
    <property type="gene ID" value="DME_0000621301"/>
</dbReference>
<keyword evidence="5 6" id="KW-0040">ANK repeat</keyword>
<evidence type="ECO:0000313" key="10">
    <source>
        <dbReference type="EMBL" id="VDN51137.1"/>
    </source>
</evidence>
<feature type="repeat" description="ANK" evidence="6">
    <location>
        <begin position="632"/>
        <end position="664"/>
    </location>
</feature>
<dbReference type="Pfam" id="PF12796">
    <property type="entry name" value="Ank_2"/>
    <property type="match status" value="4"/>
</dbReference>
<dbReference type="InterPro" id="IPR011011">
    <property type="entry name" value="Znf_FYVE_PHD"/>
</dbReference>
<dbReference type="InterPro" id="IPR002110">
    <property type="entry name" value="Ankyrin_rpt"/>
</dbReference>
<reference evidence="13" key="1">
    <citation type="submission" date="2016-04" db="UniProtKB">
        <authorList>
            <consortium name="WormBaseParasite"/>
        </authorList>
    </citation>
    <scope>IDENTIFICATION</scope>
</reference>
<evidence type="ECO:0000259" key="9">
    <source>
        <dbReference type="PROSITE" id="PS50178"/>
    </source>
</evidence>
<sequence length="1036" mass="114755">MIYCDGHKLRAHRFMIAARTNYWNDLSEINMIEFTDLTYTAGSALLKWMYTDELDFNLEDSYLMEIISAANNYHIEELQKRSELILAGRTNIENCITFYQFAEKQNLPYLKGNCLKLIALNWNNFSSEHFIELSAPLQSEGILHSIIRMNREDVLFLYLIENSSQLASVVNEFDRNGILPLQLALDLKQYSIADQLINHQADVNIVNKEGKPLIILAIEKDQVKACDFLISNGALLTYKDRNNGDIPLHIMARKCSKEMLGWLSTKINLFNINEFAIVFRTPLMCSIVSQNKAFTDFIIGCGDINVNVMDSAGWSALSLALFVAKDMALADAILKAGADINAKFNNVVIGENLVHYSVRSGNLVALQFLCKNYAYLDVKNNNGLTALQLVIDMKPFNGNILRVLLKAGADPTVIRPKDNATILHMAVESDHCLEIFNAIVCEANEYLKDNFSKSNKEGNTALAMALFMNRLPLAKSLVKAGADVNERDRSGSTLLLKIMKMGNDQGALFLLNSGANINYSDEKGKSLLQIAVEFSLFETVRELCNNCVDLNSLDPETGLPPIWTAIKNDDFNIASLLVAYGCDKNNCDYKDNFFSQNLLQRAINQNMSNAAIFLIESGCDINPVHHGAKGMGLSTPLHCCIRFGLEDVALSLIKHGALINAQDAEGRTAIHLAMLEENKLILDTLLAVCDPSILLICDEHGLSPLALALEKNDLILARSIVEKMPEALNQFNENGENLLHLAVKNVNFESVLLLLSLGIDVNARTHCDLKLNALHINAQAGGEMIMRNLLLAGADVNAKTSKGFTALHIAAYNDYENLCIILIENGAKSNAVDYDGNNALHIAVSHGSVSSVNVLLGDPNLDPRAANHSLQTPLIMVATDFSIPNSLDILHIFMNFDPDYPIDSRDKDGNTLFLLAYMNGNAELCKAAIGYGICLAVTNYNGVSIFNFETPTKQLLFALLDNLDREPKWAYGDCCSECFAKFSLTTRKHHCRHCGRLICSHCSECTMPILKYNLQKAVRVCQICCDILTVGYGAPL</sequence>
<dbReference type="InterPro" id="IPR000306">
    <property type="entry name" value="Znf_FYVE"/>
</dbReference>
<dbReference type="PROSITE" id="PS50297">
    <property type="entry name" value="ANK_REP_REGION"/>
    <property type="match status" value="4"/>
</dbReference>
<dbReference type="Proteomes" id="UP000038040">
    <property type="component" value="Unplaced"/>
</dbReference>
<evidence type="ECO:0000256" key="1">
    <source>
        <dbReference type="ARBA" id="ARBA00022723"/>
    </source>
</evidence>
<dbReference type="AlphaFoldDB" id="A0A0N4UFJ5"/>
<evidence type="ECO:0000313" key="13">
    <source>
        <dbReference type="WBParaSite" id="DME_0000621301-mRNA-1"/>
    </source>
</evidence>
<keyword evidence="4" id="KW-0862">Zinc</keyword>
<evidence type="ECO:0000256" key="3">
    <source>
        <dbReference type="ARBA" id="ARBA00022771"/>
    </source>
</evidence>
<dbReference type="GO" id="GO:0008270">
    <property type="term" value="F:zinc ion binding"/>
    <property type="evidence" value="ECO:0007669"/>
    <property type="project" value="UniProtKB-KW"/>
</dbReference>
<reference evidence="10 12" key="2">
    <citation type="submission" date="2018-11" db="EMBL/GenBank/DDBJ databases">
        <authorList>
            <consortium name="Pathogen Informatics"/>
        </authorList>
    </citation>
    <scope>NUCLEOTIDE SEQUENCE [LARGE SCALE GENOMIC DNA]</scope>
</reference>
<dbReference type="PROSITE" id="PS50097">
    <property type="entry name" value="BTB"/>
    <property type="match status" value="1"/>
</dbReference>
<dbReference type="PROSITE" id="PS50088">
    <property type="entry name" value="ANK_REPEAT"/>
    <property type="match status" value="7"/>
</dbReference>
<evidence type="ECO:0000256" key="4">
    <source>
        <dbReference type="ARBA" id="ARBA00022833"/>
    </source>
</evidence>
<dbReference type="SUPFAM" id="SSF57903">
    <property type="entry name" value="FYVE/PHD zinc finger"/>
    <property type="match status" value="1"/>
</dbReference>
<dbReference type="InterPro" id="IPR011333">
    <property type="entry name" value="SKP1/BTB/POZ_sf"/>
</dbReference>
<dbReference type="Proteomes" id="UP000274756">
    <property type="component" value="Unassembled WGS sequence"/>
</dbReference>
<dbReference type="SUPFAM" id="SSF54695">
    <property type="entry name" value="POZ domain"/>
    <property type="match status" value="1"/>
</dbReference>
<protein>
    <submittedName>
        <fullName evidence="13">ANK_REP_REGION domain-containing protein</fullName>
    </submittedName>
</protein>
<feature type="repeat" description="ANK" evidence="6">
    <location>
        <begin position="457"/>
        <end position="489"/>
    </location>
</feature>
<accession>A0A0N4UFJ5</accession>
<dbReference type="STRING" id="318479.A0A0N4UFJ5"/>
<feature type="repeat" description="ANK" evidence="6">
    <location>
        <begin position="802"/>
        <end position="834"/>
    </location>
</feature>
<evidence type="ECO:0000256" key="7">
    <source>
        <dbReference type="PROSITE-ProRule" id="PRU00091"/>
    </source>
</evidence>
<feature type="repeat" description="ANK" evidence="6">
    <location>
        <begin position="734"/>
        <end position="766"/>
    </location>
</feature>
<evidence type="ECO:0000256" key="2">
    <source>
        <dbReference type="ARBA" id="ARBA00022737"/>
    </source>
</evidence>
<dbReference type="EMBL" id="UYYG01000013">
    <property type="protein sequence ID" value="VDN51137.1"/>
    <property type="molecule type" value="Genomic_DNA"/>
</dbReference>
<dbReference type="Pfam" id="PF01363">
    <property type="entry name" value="FYVE"/>
    <property type="match status" value="1"/>
</dbReference>
<dbReference type="SMART" id="SM00248">
    <property type="entry name" value="ANK"/>
    <property type="match status" value="22"/>
</dbReference>
<dbReference type="PANTHER" id="PTHR24198">
    <property type="entry name" value="ANKYRIN REPEAT AND PROTEIN KINASE DOMAIN-CONTAINING PROTEIN"/>
    <property type="match status" value="1"/>
</dbReference>
<dbReference type="InterPro" id="IPR013083">
    <property type="entry name" value="Znf_RING/FYVE/PHD"/>
</dbReference>
<dbReference type="Gene3D" id="3.30.40.10">
    <property type="entry name" value="Zinc/RING finger domain, C3HC4 (zinc finger)"/>
    <property type="match status" value="1"/>
</dbReference>
<feature type="repeat" description="ANK" evidence="6">
    <location>
        <begin position="176"/>
        <end position="208"/>
    </location>
</feature>
<keyword evidence="2" id="KW-0677">Repeat</keyword>
<dbReference type="Pfam" id="PF00651">
    <property type="entry name" value="BTB"/>
    <property type="match status" value="1"/>
</dbReference>
<gene>
    <name evidence="10" type="ORF">DME_LOCUS1110</name>
</gene>
<organism evidence="11 13">
    <name type="scientific">Dracunculus medinensis</name>
    <name type="common">Guinea worm</name>
    <dbReference type="NCBI Taxonomy" id="318479"/>
    <lineage>
        <taxon>Eukaryota</taxon>
        <taxon>Metazoa</taxon>
        <taxon>Ecdysozoa</taxon>
        <taxon>Nematoda</taxon>
        <taxon>Chromadorea</taxon>
        <taxon>Rhabditida</taxon>
        <taxon>Spirurina</taxon>
        <taxon>Dracunculoidea</taxon>
        <taxon>Dracunculidae</taxon>
        <taxon>Dracunculus</taxon>
    </lineage>
</organism>
<dbReference type="PANTHER" id="PTHR24198:SF165">
    <property type="entry name" value="ANKYRIN REPEAT-CONTAINING PROTEIN-RELATED"/>
    <property type="match status" value="1"/>
</dbReference>
<dbReference type="Gene3D" id="3.30.710.10">
    <property type="entry name" value="Potassium Channel Kv1.1, Chain A"/>
    <property type="match status" value="1"/>
</dbReference>
<feature type="repeat" description="ANK" evidence="6">
    <location>
        <begin position="835"/>
        <end position="856"/>
    </location>
</feature>
<dbReference type="SUPFAM" id="SSF48403">
    <property type="entry name" value="Ankyrin repeat"/>
    <property type="match status" value="4"/>
</dbReference>
<feature type="domain" description="BTB" evidence="8">
    <location>
        <begin position="1"/>
        <end position="58"/>
    </location>
</feature>
<evidence type="ECO:0000313" key="11">
    <source>
        <dbReference type="Proteomes" id="UP000038040"/>
    </source>
</evidence>
<evidence type="ECO:0000313" key="12">
    <source>
        <dbReference type="Proteomes" id="UP000274756"/>
    </source>
</evidence>
<feature type="repeat" description="ANK" evidence="6">
    <location>
        <begin position="769"/>
        <end position="801"/>
    </location>
</feature>
<dbReference type="Pfam" id="PF13637">
    <property type="entry name" value="Ank_4"/>
    <property type="match status" value="1"/>
</dbReference>
<evidence type="ECO:0000256" key="6">
    <source>
        <dbReference type="PROSITE-ProRule" id="PRU00023"/>
    </source>
</evidence>
<dbReference type="InterPro" id="IPR017455">
    <property type="entry name" value="Znf_FYVE-rel"/>
</dbReference>